<dbReference type="InterPro" id="IPR003607">
    <property type="entry name" value="HD/PDEase_dom"/>
</dbReference>
<dbReference type="SUPFAM" id="SSF109604">
    <property type="entry name" value="HD-domain/PDEase-like"/>
    <property type="match status" value="1"/>
</dbReference>
<dbReference type="InterPro" id="IPR006674">
    <property type="entry name" value="HD_domain"/>
</dbReference>
<dbReference type="Gene3D" id="1.10.472.50">
    <property type="entry name" value="HD-domain/PDEase-like"/>
    <property type="match status" value="1"/>
</dbReference>
<proteinExistence type="predicted"/>
<dbReference type="OrthoDB" id="9797344at2"/>
<evidence type="ECO:0000259" key="1">
    <source>
        <dbReference type="SMART" id="SM00471"/>
    </source>
</evidence>
<reference evidence="2" key="2">
    <citation type="submission" date="2018-03" db="EMBL/GenBank/DDBJ databases">
        <authorList>
            <person name="Keele B.F."/>
        </authorList>
    </citation>
    <scope>NUCLEOTIDE SEQUENCE</scope>
    <source>
        <strain evidence="2">SNUC 761</strain>
    </source>
</reference>
<evidence type="ECO:0000313" key="5">
    <source>
        <dbReference type="Proteomes" id="UP000242547"/>
    </source>
</evidence>
<dbReference type="Proteomes" id="UP000242088">
    <property type="component" value="Unassembled WGS sequence"/>
</dbReference>
<comment type="caution">
    <text evidence="2">The sequence shown here is derived from an EMBL/GenBank/DDBJ whole genome shotgun (WGS) entry which is preliminary data.</text>
</comment>
<name>A0A2K4DG15_9STAP</name>
<dbReference type="SMART" id="SM00471">
    <property type="entry name" value="HDc"/>
    <property type="match status" value="1"/>
</dbReference>
<organism evidence="2 5">
    <name type="scientific">Staphylococcus devriesei</name>
    <dbReference type="NCBI Taxonomy" id="586733"/>
    <lineage>
        <taxon>Bacteria</taxon>
        <taxon>Bacillati</taxon>
        <taxon>Bacillota</taxon>
        <taxon>Bacilli</taxon>
        <taxon>Bacillales</taxon>
        <taxon>Staphylococcaceae</taxon>
        <taxon>Staphylococcus</taxon>
    </lineage>
</organism>
<evidence type="ECO:0000313" key="3">
    <source>
        <dbReference type="EMBL" id="PTF13494.1"/>
    </source>
</evidence>
<sequence length="213" mass="24838">MEQSQQIKLAQDYMYHFHENDYSGHDIAHVERVTSLARIIYQSEQQGNELIIILSALLHDVIDDKLTNKEQSLNRLKTFLNTIELSKDDQQHILFIIENLSYRQGTNNNVKLTIEGQIVRDADRLDALGAIGIARTFQFAGHFNEPMWTESPYSSPPNLEDIVTLPPSAIRHFYDKLLKLKDLMHTSTGHKLAQERHDFMKQFLTQFYSEWHL</sequence>
<evidence type="ECO:0000313" key="4">
    <source>
        <dbReference type="Proteomes" id="UP000242088"/>
    </source>
</evidence>
<dbReference type="GeneID" id="48887456"/>
<gene>
    <name evidence="2" type="ORF">BUY44_09555</name>
    <name evidence="3" type="ORF">BUY47_08605</name>
</gene>
<reference evidence="3" key="3">
    <citation type="submission" date="2018-03" db="EMBL/GenBank/DDBJ databases">
        <authorList>
            <person name="Naushad S."/>
        </authorList>
    </citation>
    <scope>NUCLEOTIDE SEQUENCE</scope>
    <source>
        <strain evidence="3">SNUC 1409</strain>
    </source>
</reference>
<dbReference type="Proteomes" id="UP000242547">
    <property type="component" value="Unassembled WGS sequence"/>
</dbReference>
<evidence type="ECO:0000313" key="2">
    <source>
        <dbReference type="EMBL" id="PTE71460.1"/>
    </source>
</evidence>
<dbReference type="AlphaFoldDB" id="A0A2K4DG15"/>
<reference evidence="4 5" key="1">
    <citation type="journal article" date="2016" name="Front. Microbiol.">
        <title>Comprehensive Phylogenetic Analysis of Bovine Non-aureus Staphylococci Species Based on Whole-Genome Sequencing.</title>
        <authorList>
            <person name="Naushad S."/>
            <person name="Barkema H.W."/>
            <person name="Luby C."/>
            <person name="Condas L.A."/>
            <person name="Nobrega D.B."/>
            <person name="Carson D.A."/>
            <person name="De Buck J."/>
        </authorList>
    </citation>
    <scope>NUCLEOTIDE SEQUENCE [LARGE SCALE GENOMIC DNA]</scope>
    <source>
        <strain evidence="3 4">SNUC 1409</strain>
        <strain evidence="2 5">SNUC 761</strain>
    </source>
</reference>
<dbReference type="PANTHER" id="PTHR33594:SF1">
    <property type="entry name" value="HD_PDEASE DOMAIN-CONTAINING PROTEIN"/>
    <property type="match status" value="1"/>
</dbReference>
<dbReference type="PANTHER" id="PTHR33594">
    <property type="entry name" value="SUPERFAMILY HYDROLASE, PUTATIVE (AFU_ORTHOLOGUE AFUA_1G03035)-RELATED"/>
    <property type="match status" value="1"/>
</dbReference>
<dbReference type="EMBL" id="PYZI01000010">
    <property type="protein sequence ID" value="PTF13494.1"/>
    <property type="molecule type" value="Genomic_DNA"/>
</dbReference>
<dbReference type="Gene3D" id="1.20.58.1910">
    <property type="match status" value="1"/>
</dbReference>
<dbReference type="CDD" id="cd00077">
    <property type="entry name" value="HDc"/>
    <property type="match status" value="1"/>
</dbReference>
<keyword evidence="4" id="KW-1185">Reference proteome</keyword>
<dbReference type="Pfam" id="PF01966">
    <property type="entry name" value="HD"/>
    <property type="match status" value="1"/>
</dbReference>
<protein>
    <submittedName>
        <fullName evidence="2">HD domain-containing protein</fullName>
    </submittedName>
</protein>
<accession>A0A2K4DG15</accession>
<feature type="domain" description="HD/PDEase" evidence="1">
    <location>
        <begin position="22"/>
        <end position="137"/>
    </location>
</feature>
<dbReference type="RefSeq" id="WP_103167520.1">
    <property type="nucleotide sequence ID" value="NZ_CP130489.1"/>
</dbReference>
<dbReference type="EMBL" id="PYZL01000076">
    <property type="protein sequence ID" value="PTE71460.1"/>
    <property type="molecule type" value="Genomic_DNA"/>
</dbReference>